<name>A0A9P4GL59_9PLEO</name>
<dbReference type="EMBL" id="ML976615">
    <property type="protein sequence ID" value="KAF1847075.1"/>
    <property type="molecule type" value="Genomic_DNA"/>
</dbReference>
<evidence type="ECO:0000313" key="3">
    <source>
        <dbReference type="Proteomes" id="UP000800039"/>
    </source>
</evidence>
<dbReference type="EMBL" id="ML976615">
    <property type="protein sequence ID" value="KAF1847692.1"/>
    <property type="molecule type" value="Genomic_DNA"/>
</dbReference>
<gene>
    <name evidence="1" type="ORF">K460DRAFT_363183</name>
    <name evidence="2" type="ORF">K460DRAFT_363738</name>
</gene>
<reference evidence="1" key="1">
    <citation type="submission" date="2020-01" db="EMBL/GenBank/DDBJ databases">
        <authorList>
            <consortium name="DOE Joint Genome Institute"/>
            <person name="Haridas S."/>
            <person name="Albert R."/>
            <person name="Binder M."/>
            <person name="Bloem J."/>
            <person name="Labutti K."/>
            <person name="Salamov A."/>
            <person name="Andreopoulos B."/>
            <person name="Baker S.E."/>
            <person name="Barry K."/>
            <person name="Bills G."/>
            <person name="Bluhm B.H."/>
            <person name="Cannon C."/>
            <person name="Castanera R."/>
            <person name="Culley D.E."/>
            <person name="Daum C."/>
            <person name="Ezra D."/>
            <person name="Gonzalez J.B."/>
            <person name="Henrissat B."/>
            <person name="Kuo A."/>
            <person name="Liang C."/>
            <person name="Lipzen A."/>
            <person name="Lutzoni F."/>
            <person name="Magnuson J."/>
            <person name="Mondo S."/>
            <person name="Nolan M."/>
            <person name="Ohm R."/>
            <person name="Pangilinan J."/>
            <person name="Park H.-J."/>
            <person name="Ramirez L."/>
            <person name="Alfaro M."/>
            <person name="Sun H."/>
            <person name="Tritt A."/>
            <person name="Yoshinaga Y."/>
            <person name="Zwiers L.-H."/>
            <person name="Turgeon B.G."/>
            <person name="Goodwin S.B."/>
            <person name="Spatafora J.W."/>
            <person name="Crous P.W."/>
            <person name="Grigoriev I.V."/>
        </authorList>
    </citation>
    <scope>NUCLEOTIDE SEQUENCE</scope>
    <source>
        <strain evidence="1">CBS 394.84</strain>
    </source>
</reference>
<proteinExistence type="predicted"/>
<evidence type="ECO:0000313" key="2">
    <source>
        <dbReference type="EMBL" id="KAF1847692.1"/>
    </source>
</evidence>
<keyword evidence="3" id="KW-1185">Reference proteome</keyword>
<organism evidence="1 3">
    <name type="scientific">Cucurbitaria berberidis CBS 394.84</name>
    <dbReference type="NCBI Taxonomy" id="1168544"/>
    <lineage>
        <taxon>Eukaryota</taxon>
        <taxon>Fungi</taxon>
        <taxon>Dikarya</taxon>
        <taxon>Ascomycota</taxon>
        <taxon>Pezizomycotina</taxon>
        <taxon>Dothideomycetes</taxon>
        <taxon>Pleosporomycetidae</taxon>
        <taxon>Pleosporales</taxon>
        <taxon>Pleosporineae</taxon>
        <taxon>Cucurbitariaceae</taxon>
        <taxon>Cucurbitaria</taxon>
    </lineage>
</organism>
<comment type="caution">
    <text evidence="1">The sequence shown here is derived from an EMBL/GenBank/DDBJ whole genome shotgun (WGS) entry which is preliminary data.</text>
</comment>
<sequence length="124" mass="13633">MSLDRKLYPACSVETTSIAQAITNRGRASAVEAQAHHRTKARPNLGPRIHPCFDNSPRLKLKAAWQCPNNSVTVGESMVPLLQFSDDDASGLLMAIVEGLSMIYSADLVLCKLYCLNTVLRCWV</sequence>
<evidence type="ECO:0000313" key="1">
    <source>
        <dbReference type="EMBL" id="KAF1847075.1"/>
    </source>
</evidence>
<dbReference type="RefSeq" id="XP_040789638.1">
    <property type="nucleotide sequence ID" value="XM_040932776.1"/>
</dbReference>
<dbReference type="AlphaFoldDB" id="A0A9P4GL59"/>
<protein>
    <submittedName>
        <fullName evidence="1">Uncharacterized protein</fullName>
    </submittedName>
</protein>
<dbReference type="GeneID" id="63850027"/>
<accession>A0A9P4GL59</accession>
<dbReference type="Proteomes" id="UP000800039">
    <property type="component" value="Unassembled WGS sequence"/>
</dbReference>